<reference evidence="3 4" key="1">
    <citation type="journal article" date="2017" name="Plant Biotechnol. J.">
        <title>A comprehensive draft genome sequence for lupin (Lupinus angustifolius), an emerging health food: insights into plant-microbe interactions and legume evolution.</title>
        <authorList>
            <person name="Hane J.K."/>
            <person name="Ming Y."/>
            <person name="Kamphuis L.G."/>
            <person name="Nelson M.N."/>
            <person name="Garg G."/>
            <person name="Atkins C.A."/>
            <person name="Bayer P.E."/>
            <person name="Bravo A."/>
            <person name="Bringans S."/>
            <person name="Cannon S."/>
            <person name="Edwards D."/>
            <person name="Foley R."/>
            <person name="Gao L.L."/>
            <person name="Harrison M.J."/>
            <person name="Huang W."/>
            <person name="Hurgobin B."/>
            <person name="Li S."/>
            <person name="Liu C.W."/>
            <person name="McGrath A."/>
            <person name="Morahan G."/>
            <person name="Murray J."/>
            <person name="Weller J."/>
            <person name="Jian J."/>
            <person name="Singh K.B."/>
        </authorList>
    </citation>
    <scope>NUCLEOTIDE SEQUENCE</scope>
    <source>
        <strain evidence="4">cv. Tanjil</strain>
        <tissue evidence="3">Whole plant</tissue>
    </source>
</reference>
<dbReference type="AlphaFoldDB" id="A0A4P1RB09"/>
<dbReference type="GO" id="GO:0003723">
    <property type="term" value="F:RNA binding"/>
    <property type="evidence" value="ECO:0007669"/>
    <property type="project" value="InterPro"/>
</dbReference>
<evidence type="ECO:0000313" key="3">
    <source>
        <dbReference type="EMBL" id="OIW06577.1"/>
    </source>
</evidence>
<dbReference type="GO" id="GO:0001522">
    <property type="term" value="P:pseudouridine synthesis"/>
    <property type="evidence" value="ECO:0007669"/>
    <property type="project" value="InterPro"/>
</dbReference>
<dbReference type="GO" id="GO:0009982">
    <property type="term" value="F:pseudouridine synthase activity"/>
    <property type="evidence" value="ECO:0007669"/>
    <property type="project" value="InterPro"/>
</dbReference>
<evidence type="ECO:0000256" key="2">
    <source>
        <dbReference type="SAM" id="MobiDB-lite"/>
    </source>
</evidence>
<sequence>MEEEKASLLRGEIEEVVEENIKNVGNKVPEVEIQLYHQGRGPISVFKSKLGGWEQDQLQVHDILQLHALKSIYAFNPGSGRGVPIRFNPRNGRSILTYRDGAVVYVDGEPKELEAENAKLVSLLADCHSREIENKLHGPDEKGMQSKKGNRKSGDKIEKMPGHYTRFMSHHSKRYIALKVMYFGKRFYGFASEAQMEPTVESEIFKALEKTRLLVGDRKDSQYSRCGRTDKGVSAVGQVVALFLRSNLKISEANNGSPGEIVLDKWHG</sequence>
<keyword evidence="4" id="KW-1185">Reference proteome</keyword>
<dbReference type="PANTHER" id="PTHR35475:SF1">
    <property type="entry name" value="WD REPEAT PROTEIN"/>
    <property type="match status" value="1"/>
</dbReference>
<dbReference type="EMBL" id="CM007368">
    <property type="protein sequence ID" value="OIW06577.1"/>
    <property type="molecule type" value="Genomic_DNA"/>
</dbReference>
<dbReference type="PANTHER" id="PTHR35475">
    <property type="entry name" value="WD REPEAT PROTEIN"/>
    <property type="match status" value="1"/>
</dbReference>
<feature type="compositionally biased region" description="Basic and acidic residues" evidence="2">
    <location>
        <begin position="134"/>
        <end position="144"/>
    </location>
</feature>
<evidence type="ECO:0008006" key="5">
    <source>
        <dbReference type="Google" id="ProtNLM"/>
    </source>
</evidence>
<proteinExistence type="predicted"/>
<keyword evidence="1" id="KW-0413">Isomerase</keyword>
<dbReference type="SUPFAM" id="SSF55120">
    <property type="entry name" value="Pseudouridine synthase"/>
    <property type="match status" value="1"/>
</dbReference>
<dbReference type="Gene3D" id="3.30.70.580">
    <property type="entry name" value="Pseudouridine synthase I, catalytic domain, N-terminal subdomain"/>
    <property type="match status" value="1"/>
</dbReference>
<dbReference type="InterPro" id="IPR020094">
    <property type="entry name" value="TruA/RsuA/RluB/E/F_N"/>
</dbReference>
<dbReference type="Gramene" id="OIW06577">
    <property type="protein sequence ID" value="OIW06577"/>
    <property type="gene ID" value="TanjilG_03971"/>
</dbReference>
<dbReference type="InterPro" id="IPR020103">
    <property type="entry name" value="PsdUridine_synth_cat_dom_sf"/>
</dbReference>
<evidence type="ECO:0000313" key="4">
    <source>
        <dbReference type="Proteomes" id="UP000188354"/>
    </source>
</evidence>
<feature type="region of interest" description="Disordered" evidence="2">
    <location>
        <begin position="134"/>
        <end position="157"/>
    </location>
</feature>
<dbReference type="Proteomes" id="UP000188354">
    <property type="component" value="Chromosome LG08"/>
</dbReference>
<gene>
    <name evidence="3" type="ORF">TanjilG_03971</name>
</gene>
<evidence type="ECO:0000256" key="1">
    <source>
        <dbReference type="ARBA" id="ARBA00023235"/>
    </source>
</evidence>
<accession>A0A4P1RB09</accession>
<dbReference type="STRING" id="3871.A0A4P1RB09"/>
<name>A0A4P1RB09_LUPAN</name>
<protein>
    <recommendedName>
        <fullName evidence="5">Pseudouridine synthase I TruA alpha/beta domain-containing protein</fullName>
    </recommendedName>
</protein>
<organism evidence="3 4">
    <name type="scientific">Lupinus angustifolius</name>
    <name type="common">Narrow-leaved blue lupine</name>
    <dbReference type="NCBI Taxonomy" id="3871"/>
    <lineage>
        <taxon>Eukaryota</taxon>
        <taxon>Viridiplantae</taxon>
        <taxon>Streptophyta</taxon>
        <taxon>Embryophyta</taxon>
        <taxon>Tracheophyta</taxon>
        <taxon>Spermatophyta</taxon>
        <taxon>Magnoliopsida</taxon>
        <taxon>eudicotyledons</taxon>
        <taxon>Gunneridae</taxon>
        <taxon>Pentapetalae</taxon>
        <taxon>rosids</taxon>
        <taxon>fabids</taxon>
        <taxon>Fabales</taxon>
        <taxon>Fabaceae</taxon>
        <taxon>Papilionoideae</taxon>
        <taxon>50 kb inversion clade</taxon>
        <taxon>genistoids sensu lato</taxon>
        <taxon>core genistoids</taxon>
        <taxon>Genisteae</taxon>
        <taxon>Lupinus</taxon>
    </lineage>
</organism>